<proteinExistence type="predicted"/>
<organism evidence="2 3">
    <name type="scientific">Saccharopolyspora terrae</name>
    <dbReference type="NCBI Taxonomy" id="2530384"/>
    <lineage>
        <taxon>Bacteria</taxon>
        <taxon>Bacillati</taxon>
        <taxon>Actinomycetota</taxon>
        <taxon>Actinomycetes</taxon>
        <taxon>Pseudonocardiales</taxon>
        <taxon>Pseudonocardiaceae</taxon>
        <taxon>Saccharopolyspora</taxon>
    </lineage>
</organism>
<dbReference type="RefSeq" id="WP_132672257.1">
    <property type="nucleotide sequence ID" value="NZ_SMKS01000002.1"/>
</dbReference>
<evidence type="ECO:0000313" key="3">
    <source>
        <dbReference type="Proteomes" id="UP000295674"/>
    </source>
</evidence>
<evidence type="ECO:0000313" key="2">
    <source>
        <dbReference type="EMBL" id="TDD10159.1"/>
    </source>
</evidence>
<comment type="caution">
    <text evidence="2">The sequence shown here is derived from an EMBL/GenBank/DDBJ whole genome shotgun (WGS) entry which is preliminary data.</text>
</comment>
<sequence>MVNPNRWVRAARGPLARLIAVLTVVAGFALMHAPQCADGMMPAVHLTATADQAVSDMAGMGPVHGPGNHDSSAVTPSAAADTIHVTNDDESTGESLLMTCLTLLVTMLGALVLLRRSLIPLGTRILRRSGPQAQPCAPLRPSLIQLCILRT</sequence>
<gene>
    <name evidence="2" type="ORF">E1181_02690</name>
</gene>
<keyword evidence="1" id="KW-1133">Transmembrane helix</keyword>
<protein>
    <submittedName>
        <fullName evidence="2">Uncharacterized protein</fullName>
    </submittedName>
</protein>
<feature type="transmembrane region" description="Helical" evidence="1">
    <location>
        <begin position="96"/>
        <end position="114"/>
    </location>
</feature>
<accession>A0A4R4VVQ4</accession>
<name>A0A4R4VVQ4_9PSEU</name>
<feature type="transmembrane region" description="Helical" evidence="1">
    <location>
        <begin position="15"/>
        <end position="33"/>
    </location>
</feature>
<reference evidence="2 3" key="1">
    <citation type="submission" date="2019-03" db="EMBL/GenBank/DDBJ databases">
        <title>Draft genome sequences of novel Actinobacteria.</title>
        <authorList>
            <person name="Sahin N."/>
            <person name="Ay H."/>
            <person name="Saygin H."/>
        </authorList>
    </citation>
    <scope>NUCLEOTIDE SEQUENCE [LARGE SCALE GENOMIC DNA]</scope>
    <source>
        <strain evidence="2 3">16K309</strain>
    </source>
</reference>
<keyword evidence="1" id="KW-0812">Transmembrane</keyword>
<dbReference type="AlphaFoldDB" id="A0A4R4VVQ4"/>
<keyword evidence="1" id="KW-0472">Membrane</keyword>
<dbReference type="Proteomes" id="UP000295674">
    <property type="component" value="Unassembled WGS sequence"/>
</dbReference>
<keyword evidence="3" id="KW-1185">Reference proteome</keyword>
<evidence type="ECO:0000256" key="1">
    <source>
        <dbReference type="SAM" id="Phobius"/>
    </source>
</evidence>
<dbReference type="EMBL" id="SMKS01000002">
    <property type="protein sequence ID" value="TDD10159.1"/>
    <property type="molecule type" value="Genomic_DNA"/>
</dbReference>